<accession>A0AAE0Y0F6</accession>
<comment type="caution">
    <text evidence="4">The sequence shown here is derived from an EMBL/GenBank/DDBJ whole genome shotgun (WGS) entry which is preliminary data.</text>
</comment>
<dbReference type="InterPro" id="IPR051693">
    <property type="entry name" value="UPF0046_metallophosphoest"/>
</dbReference>
<dbReference type="Gene3D" id="3.60.21.10">
    <property type="match status" value="1"/>
</dbReference>
<sequence>MAAAAHSSGTPGSEITQNGRQASTESHPSQLYQEPSCSVSHELPEELKEGPQGINIKVDIDTTYPNDAWEERYKKEFPNARVLKPKALSDPETKKNTLRFVCMSDTHGRVEEGDFTTRVPDGDVLLHAGDFTMYSDVDEYVAFNKFLEKLPHKVKLAIPGNHELDLDPRGLGRNYRKIRSHLGLPPVVKETNVEESLQEVKSLVSEALILIDEMVEICGIKIYGMPWLPQYGLFGFGLTRGAELLRRYNQCPAGIDILLSHGPALGFGDFIIRKKHVGCVELLNSVTKRIKPKYVISGHIHEAYGIHTDGTRTYINCATCNCNYRPVHDPVVFDYVLPEPYTREDFDHLSLQDIKVTKPWKEKLSHDKS</sequence>
<evidence type="ECO:0000313" key="5">
    <source>
        <dbReference type="Proteomes" id="UP001283361"/>
    </source>
</evidence>
<reference evidence="4" key="1">
    <citation type="journal article" date="2023" name="G3 (Bethesda)">
        <title>A reference genome for the long-term kleptoplast-retaining sea slug Elysia crispata morphotype clarki.</title>
        <authorList>
            <person name="Eastman K.E."/>
            <person name="Pendleton A.L."/>
            <person name="Shaikh M.A."/>
            <person name="Suttiyut T."/>
            <person name="Ogas R."/>
            <person name="Tomko P."/>
            <person name="Gavelis G."/>
            <person name="Widhalm J.R."/>
            <person name="Wisecaver J.H."/>
        </authorList>
    </citation>
    <scope>NUCLEOTIDE SEQUENCE</scope>
    <source>
        <strain evidence="4">ECLA1</strain>
    </source>
</reference>
<evidence type="ECO:0000313" key="4">
    <source>
        <dbReference type="EMBL" id="KAK3727439.1"/>
    </source>
</evidence>
<proteinExistence type="inferred from homology"/>
<keyword evidence="5" id="KW-1185">Reference proteome</keyword>
<dbReference type="InterPro" id="IPR029052">
    <property type="entry name" value="Metallo-depent_PP-like"/>
</dbReference>
<protein>
    <recommendedName>
        <fullName evidence="3">Calcineurin-like phosphoesterase domain-containing protein</fullName>
    </recommendedName>
</protein>
<dbReference type="GO" id="GO:0016787">
    <property type="term" value="F:hydrolase activity"/>
    <property type="evidence" value="ECO:0007669"/>
    <property type="project" value="InterPro"/>
</dbReference>
<dbReference type="InterPro" id="IPR004843">
    <property type="entry name" value="Calcineurin-like_PHP"/>
</dbReference>
<dbReference type="AlphaFoldDB" id="A0AAE0Y0F6"/>
<dbReference type="PANTHER" id="PTHR12905:SF0">
    <property type="entry name" value="CALCINEURIN-LIKE PHOSPHOESTERASE DOMAIN-CONTAINING PROTEIN"/>
    <property type="match status" value="1"/>
</dbReference>
<dbReference type="SUPFAM" id="SSF56300">
    <property type="entry name" value="Metallo-dependent phosphatases"/>
    <property type="match status" value="1"/>
</dbReference>
<feature type="region of interest" description="Disordered" evidence="2">
    <location>
        <begin position="1"/>
        <end position="54"/>
    </location>
</feature>
<gene>
    <name evidence="4" type="ORF">RRG08_058856</name>
</gene>
<evidence type="ECO:0000256" key="1">
    <source>
        <dbReference type="ARBA" id="ARBA00007993"/>
    </source>
</evidence>
<dbReference type="Pfam" id="PF00149">
    <property type="entry name" value="Metallophos"/>
    <property type="match status" value="1"/>
</dbReference>
<dbReference type="PANTHER" id="PTHR12905">
    <property type="entry name" value="METALLOPHOSPHOESTERASE"/>
    <property type="match status" value="1"/>
</dbReference>
<organism evidence="4 5">
    <name type="scientific">Elysia crispata</name>
    <name type="common">lettuce slug</name>
    <dbReference type="NCBI Taxonomy" id="231223"/>
    <lineage>
        <taxon>Eukaryota</taxon>
        <taxon>Metazoa</taxon>
        <taxon>Spiralia</taxon>
        <taxon>Lophotrochozoa</taxon>
        <taxon>Mollusca</taxon>
        <taxon>Gastropoda</taxon>
        <taxon>Heterobranchia</taxon>
        <taxon>Euthyneura</taxon>
        <taxon>Panpulmonata</taxon>
        <taxon>Sacoglossa</taxon>
        <taxon>Placobranchoidea</taxon>
        <taxon>Plakobranchidae</taxon>
        <taxon>Elysia</taxon>
    </lineage>
</organism>
<evidence type="ECO:0000259" key="3">
    <source>
        <dbReference type="Pfam" id="PF00149"/>
    </source>
</evidence>
<name>A0AAE0Y0F6_9GAST</name>
<dbReference type="CDD" id="cd07379">
    <property type="entry name" value="MPP_239FB"/>
    <property type="match status" value="1"/>
</dbReference>
<feature type="domain" description="Calcineurin-like phosphoesterase" evidence="3">
    <location>
        <begin position="98"/>
        <end position="302"/>
    </location>
</feature>
<evidence type="ECO:0000256" key="2">
    <source>
        <dbReference type="SAM" id="MobiDB-lite"/>
    </source>
</evidence>
<dbReference type="Proteomes" id="UP001283361">
    <property type="component" value="Unassembled WGS sequence"/>
</dbReference>
<comment type="similarity">
    <text evidence="1">Belongs to the UPF0046 family.</text>
</comment>
<dbReference type="EMBL" id="JAWDGP010007240">
    <property type="protein sequence ID" value="KAK3727439.1"/>
    <property type="molecule type" value="Genomic_DNA"/>
</dbReference>
<feature type="compositionally biased region" description="Polar residues" evidence="2">
    <location>
        <begin position="7"/>
        <end position="39"/>
    </location>
</feature>